<dbReference type="PANTHER" id="PTHR28055:SF1">
    <property type="entry name" value="ALTERED INHERITANCE OF MITOCHONDRIA PROTEIN 41, MITOCHONDRIAL"/>
    <property type="match status" value="1"/>
</dbReference>
<dbReference type="RefSeq" id="WP_147014393.1">
    <property type="nucleotide sequence ID" value="NZ_VORB01000005.1"/>
</dbReference>
<organism evidence="1 2">
    <name type="scientific">Luteibaculum oceani</name>
    <dbReference type="NCBI Taxonomy" id="1294296"/>
    <lineage>
        <taxon>Bacteria</taxon>
        <taxon>Pseudomonadati</taxon>
        <taxon>Bacteroidota</taxon>
        <taxon>Flavobacteriia</taxon>
        <taxon>Flavobacteriales</taxon>
        <taxon>Luteibaculaceae</taxon>
        <taxon>Luteibaculum</taxon>
    </lineage>
</organism>
<dbReference type="Pfam" id="PF09424">
    <property type="entry name" value="YqeY"/>
    <property type="match status" value="1"/>
</dbReference>
<dbReference type="OrthoDB" id="9788127at2"/>
<dbReference type="GO" id="GO:0016884">
    <property type="term" value="F:carbon-nitrogen ligase activity, with glutamine as amido-N-donor"/>
    <property type="evidence" value="ECO:0007669"/>
    <property type="project" value="InterPro"/>
</dbReference>
<evidence type="ECO:0000313" key="1">
    <source>
        <dbReference type="EMBL" id="TXC78869.1"/>
    </source>
</evidence>
<evidence type="ECO:0000313" key="2">
    <source>
        <dbReference type="Proteomes" id="UP000321168"/>
    </source>
</evidence>
<reference evidence="1 2" key="1">
    <citation type="submission" date="2019-08" db="EMBL/GenBank/DDBJ databases">
        <title>Genome of Luteibaculum oceani JCM 18817.</title>
        <authorList>
            <person name="Bowman J.P."/>
        </authorList>
    </citation>
    <scope>NUCLEOTIDE SEQUENCE [LARGE SCALE GENOMIC DNA]</scope>
    <source>
        <strain evidence="1 2">JCM 18817</strain>
    </source>
</reference>
<dbReference type="InterPro" id="IPR019004">
    <property type="entry name" value="YqeY/Aim41"/>
</dbReference>
<dbReference type="InterPro" id="IPR023168">
    <property type="entry name" value="GatB_Yqey_C_2"/>
</dbReference>
<dbReference type="InterPro" id="IPR042184">
    <property type="entry name" value="YqeY/Aim41_N"/>
</dbReference>
<dbReference type="Gene3D" id="1.10.1510.10">
    <property type="entry name" value="Uncharacterised protein YqeY/AIM41 PF09424, N-terminal domain"/>
    <property type="match status" value="1"/>
</dbReference>
<comment type="caution">
    <text evidence="1">The sequence shown here is derived from an EMBL/GenBank/DDBJ whole genome shotgun (WGS) entry which is preliminary data.</text>
</comment>
<dbReference type="AlphaFoldDB" id="A0A5C6V110"/>
<dbReference type="InterPro" id="IPR003789">
    <property type="entry name" value="Asn/Gln_tRNA_amidoTrase-B-like"/>
</dbReference>
<keyword evidence="2" id="KW-1185">Reference proteome</keyword>
<sequence length="148" mass="16267">MSLTAQINEDIKTAMKAKEKDKLAALRAIKSALLLEATKDGSGDVDEATGMKILQKLHKQRMEAAEIFKEQNREEQYQEEMLQAEVIEAYLPAKMSAEELETELKTIIKDLGVSQASEMGKVMGVASKKLAGKADGKEISAVVRKLLS</sequence>
<dbReference type="EMBL" id="VORB01000005">
    <property type="protein sequence ID" value="TXC78869.1"/>
    <property type="molecule type" value="Genomic_DNA"/>
</dbReference>
<protein>
    <submittedName>
        <fullName evidence="1">GatB/YqeY domain-containing protein</fullName>
    </submittedName>
</protein>
<dbReference type="SUPFAM" id="SSF89095">
    <property type="entry name" value="GatB/YqeY motif"/>
    <property type="match status" value="1"/>
</dbReference>
<dbReference type="Gene3D" id="1.10.10.410">
    <property type="match status" value="1"/>
</dbReference>
<dbReference type="Proteomes" id="UP000321168">
    <property type="component" value="Unassembled WGS sequence"/>
</dbReference>
<proteinExistence type="predicted"/>
<gene>
    <name evidence="1" type="ORF">FRX97_06555</name>
</gene>
<dbReference type="PANTHER" id="PTHR28055">
    <property type="entry name" value="ALTERED INHERITANCE OF MITOCHONDRIA PROTEIN 41, MITOCHONDRIAL"/>
    <property type="match status" value="1"/>
</dbReference>
<accession>A0A5C6V110</accession>
<name>A0A5C6V110_9FLAO</name>